<reference evidence="1 2" key="1">
    <citation type="submission" date="2016-05" db="EMBL/GenBank/DDBJ databases">
        <title>Genomic and physiological characterization of Planctopirus sp. isolated from fresh water lake.</title>
        <authorList>
            <person name="Subhash Y."/>
            <person name="Ramana C."/>
        </authorList>
    </citation>
    <scope>NUCLEOTIDE SEQUENCE [LARGE SCALE GENOMIC DNA]</scope>
    <source>
        <strain evidence="1 2">JC280</strain>
    </source>
</reference>
<name>A0A1C3E3W3_9PLAN</name>
<comment type="caution">
    <text evidence="1">The sequence shown here is derived from an EMBL/GenBank/DDBJ whole genome shotgun (WGS) entry which is preliminary data.</text>
</comment>
<dbReference type="RefSeq" id="WP_068852839.1">
    <property type="nucleotide sequence ID" value="NZ_LYDR01000158.1"/>
</dbReference>
<gene>
    <name evidence="1" type="ORF">A6X21_13625</name>
</gene>
<evidence type="ECO:0000313" key="2">
    <source>
        <dbReference type="Proteomes" id="UP000094828"/>
    </source>
</evidence>
<organism evidence="1 2">
    <name type="scientific">Planctopirus hydrillae</name>
    <dbReference type="NCBI Taxonomy" id="1841610"/>
    <lineage>
        <taxon>Bacteria</taxon>
        <taxon>Pseudomonadati</taxon>
        <taxon>Planctomycetota</taxon>
        <taxon>Planctomycetia</taxon>
        <taxon>Planctomycetales</taxon>
        <taxon>Planctomycetaceae</taxon>
        <taxon>Planctopirus</taxon>
    </lineage>
</organism>
<dbReference type="AlphaFoldDB" id="A0A1C3E3W3"/>
<keyword evidence="2" id="KW-1185">Reference proteome</keyword>
<dbReference type="Proteomes" id="UP000094828">
    <property type="component" value="Unassembled WGS sequence"/>
</dbReference>
<protein>
    <submittedName>
        <fullName evidence="1">Uncharacterized protein</fullName>
    </submittedName>
</protein>
<dbReference type="OrthoDB" id="213620at2"/>
<accession>A0A1C3E3W3</accession>
<proteinExistence type="predicted"/>
<dbReference type="EMBL" id="LYDR01000158">
    <property type="protein sequence ID" value="ODA27920.1"/>
    <property type="molecule type" value="Genomic_DNA"/>
</dbReference>
<sequence length="137" mass="15422">MNHEQACWNYLKLASVADQKGQWLPRNRLLLMVSITAARAGWLDLADKARQLLIASNPRHPLNSPLPIANSLNLESVQSLIDRYSRQVNYERAEHLVLQSHDAQGLPPETSEYQACLELFHRLSKNTTGSSFSAEDA</sequence>
<evidence type="ECO:0000313" key="1">
    <source>
        <dbReference type="EMBL" id="ODA27920.1"/>
    </source>
</evidence>